<dbReference type="AlphaFoldDB" id="A0AAD8PRM2"/>
<keyword evidence="2" id="KW-1185">Reference proteome</keyword>
<dbReference type="RefSeq" id="XP_060410136.1">
    <property type="nucleotide sequence ID" value="XM_060552774.1"/>
</dbReference>
<proteinExistence type="predicted"/>
<reference evidence="1" key="1">
    <citation type="submission" date="2021-06" db="EMBL/GenBank/DDBJ databases">
        <title>Comparative genomics, transcriptomics and evolutionary studies reveal genomic signatures of adaptation to plant cell wall in hemibiotrophic fungi.</title>
        <authorList>
            <consortium name="DOE Joint Genome Institute"/>
            <person name="Baroncelli R."/>
            <person name="Diaz J.F."/>
            <person name="Benocci T."/>
            <person name="Peng M."/>
            <person name="Battaglia E."/>
            <person name="Haridas S."/>
            <person name="Andreopoulos W."/>
            <person name="Labutti K."/>
            <person name="Pangilinan J."/>
            <person name="Floch G.L."/>
            <person name="Makela M.R."/>
            <person name="Henrissat B."/>
            <person name="Grigoriev I.V."/>
            <person name="Crouch J.A."/>
            <person name="De Vries R.P."/>
            <person name="Sukno S.A."/>
            <person name="Thon M.R."/>
        </authorList>
    </citation>
    <scope>NUCLEOTIDE SEQUENCE</scope>
    <source>
        <strain evidence="1">CBS 125086</strain>
    </source>
</reference>
<organism evidence="1 2">
    <name type="scientific">Colletotrichum navitas</name>
    <dbReference type="NCBI Taxonomy" id="681940"/>
    <lineage>
        <taxon>Eukaryota</taxon>
        <taxon>Fungi</taxon>
        <taxon>Dikarya</taxon>
        <taxon>Ascomycota</taxon>
        <taxon>Pezizomycotina</taxon>
        <taxon>Sordariomycetes</taxon>
        <taxon>Hypocreomycetidae</taxon>
        <taxon>Glomerellales</taxon>
        <taxon>Glomerellaceae</taxon>
        <taxon>Colletotrichum</taxon>
        <taxon>Colletotrichum graminicola species complex</taxon>
    </lineage>
</organism>
<evidence type="ECO:0000313" key="2">
    <source>
        <dbReference type="Proteomes" id="UP001230504"/>
    </source>
</evidence>
<protein>
    <submittedName>
        <fullName evidence="1">Uncharacterized protein</fullName>
    </submittedName>
</protein>
<evidence type="ECO:0000313" key="1">
    <source>
        <dbReference type="EMBL" id="KAK1574638.1"/>
    </source>
</evidence>
<dbReference type="GeneID" id="85437014"/>
<sequence length="174" mass="19341">MAKYRLGCTYQLSLGVSARAIFFTDLREPTGDALRRRPPPITELWPRSVLCESGLEMPGGWLHVKVARQSTGGTIGTLRLNFYHAFVPFVTCPTGQVRRGSAPGFHDHLRHPYFSASRIASGLLHNSLPGASWVTKRLDGRWGYRPLQAPFRRITSASCGDATRQPCCERARCA</sequence>
<dbReference type="EMBL" id="JAHLJV010000073">
    <property type="protein sequence ID" value="KAK1574638.1"/>
    <property type="molecule type" value="Genomic_DNA"/>
</dbReference>
<comment type="caution">
    <text evidence="1">The sequence shown here is derived from an EMBL/GenBank/DDBJ whole genome shotgun (WGS) entry which is preliminary data.</text>
</comment>
<name>A0AAD8PRM2_9PEZI</name>
<accession>A0AAD8PRM2</accession>
<dbReference type="Proteomes" id="UP001230504">
    <property type="component" value="Unassembled WGS sequence"/>
</dbReference>
<gene>
    <name evidence="1" type="ORF">LY79DRAFT_364427</name>
</gene>